<dbReference type="InterPro" id="IPR051554">
    <property type="entry name" value="Acetyltransferase_Eis"/>
</dbReference>
<dbReference type="PANTHER" id="PTHR37817">
    <property type="entry name" value="N-ACETYLTRANSFERASE EIS"/>
    <property type="match status" value="1"/>
</dbReference>
<dbReference type="InterPro" id="IPR000182">
    <property type="entry name" value="GNAT_dom"/>
</dbReference>
<reference evidence="2 3" key="1">
    <citation type="submission" date="2016-08" db="EMBL/GenBank/DDBJ databases">
        <title>Genome of Bacillus solimangrovi GH2-4.</title>
        <authorList>
            <person name="Lim S."/>
            <person name="Kim B.-C."/>
        </authorList>
    </citation>
    <scope>NUCLEOTIDE SEQUENCE [LARGE SCALE GENOMIC DNA]</scope>
    <source>
        <strain evidence="2 3">GH2-4</strain>
    </source>
</reference>
<dbReference type="InterPro" id="IPR016181">
    <property type="entry name" value="Acyl_CoA_acyltransferase"/>
</dbReference>
<proteinExistence type="predicted"/>
<organism evidence="2 3">
    <name type="scientific">Bacillus solimangrovi</name>
    <dbReference type="NCBI Taxonomy" id="1305675"/>
    <lineage>
        <taxon>Bacteria</taxon>
        <taxon>Bacillati</taxon>
        <taxon>Bacillota</taxon>
        <taxon>Bacilli</taxon>
        <taxon>Bacillales</taxon>
        <taxon>Bacillaceae</taxon>
        <taxon>Bacillus</taxon>
    </lineage>
</organism>
<dbReference type="Pfam" id="PF13530">
    <property type="entry name" value="SCP2_2"/>
    <property type="match status" value="1"/>
</dbReference>
<dbReference type="GO" id="GO:0030649">
    <property type="term" value="P:aminoglycoside antibiotic catabolic process"/>
    <property type="evidence" value="ECO:0007669"/>
    <property type="project" value="TreeGrafter"/>
</dbReference>
<dbReference type="STRING" id="1305675.BFG57_12700"/>
<evidence type="ECO:0000313" key="3">
    <source>
        <dbReference type="Proteomes" id="UP000095209"/>
    </source>
</evidence>
<dbReference type="GO" id="GO:0034069">
    <property type="term" value="F:aminoglycoside N-acetyltransferase activity"/>
    <property type="evidence" value="ECO:0007669"/>
    <property type="project" value="TreeGrafter"/>
</dbReference>
<accession>A0A1E5LGQ5</accession>
<feature type="domain" description="N-acetyltransferase" evidence="1">
    <location>
        <begin position="4"/>
        <end position="150"/>
    </location>
</feature>
<dbReference type="InterPro" id="IPR036527">
    <property type="entry name" value="SCP2_sterol-bd_dom_sf"/>
</dbReference>
<comment type="caution">
    <text evidence="2">The sequence shown here is derived from an EMBL/GenBank/DDBJ whole genome shotgun (WGS) entry which is preliminary data.</text>
</comment>
<sequence>MKVSEIQILDGSKMEDVIKLSEFAFQYVLSEDQKEKQQSWYGRHKIFGMNDGQNLASKLHLVPLHTYIHGTSYKMGGIAAVATWPEYRRQGMVKQLMIESLRVMKEEGYLLSYLHPFSVSFYRKYGWETLTSVKKYKLPLNKLSFSKTTGSVKRVGSDIPLLNGIYEAYCEQYNGLLQRSEWWWRNRVFSEDEHATVWFDNENNPKGYMIYTVSDKLMKIEEFVHLNVQAQLGLLQFIRNHDSMAEKVEMFMPENDKLSYLLDEPTIEQVTETYYMSRIVDAHSFLKQYPFEQEDGETLFLHISDEYASWNSGTYRIGKNDVEFFPEKKEKKACSQAPKRGIRCDIQTLTTLLLGYQKTSFLYETGKLQGDVSDVKRFEKWIPSKDTYFLDFY</sequence>
<dbReference type="OrthoDB" id="9768284at2"/>
<dbReference type="Gene3D" id="3.30.1050.10">
    <property type="entry name" value="SCP2 sterol-binding domain"/>
    <property type="match status" value="1"/>
</dbReference>
<dbReference type="InterPro" id="IPR025559">
    <property type="entry name" value="Eis_dom"/>
</dbReference>
<gene>
    <name evidence="2" type="ORF">BFG57_12700</name>
</gene>
<dbReference type="AlphaFoldDB" id="A0A1E5LGQ5"/>
<name>A0A1E5LGQ5_9BACI</name>
<dbReference type="InterPro" id="IPR041380">
    <property type="entry name" value="Acetyltransf_17"/>
</dbReference>
<dbReference type="EMBL" id="MJEH01000014">
    <property type="protein sequence ID" value="OEH93255.1"/>
    <property type="molecule type" value="Genomic_DNA"/>
</dbReference>
<dbReference type="Gene3D" id="3.40.630.30">
    <property type="match status" value="2"/>
</dbReference>
<evidence type="ECO:0000313" key="2">
    <source>
        <dbReference type="EMBL" id="OEH93255.1"/>
    </source>
</evidence>
<dbReference type="PROSITE" id="PS51186">
    <property type="entry name" value="GNAT"/>
    <property type="match status" value="1"/>
</dbReference>
<dbReference type="Proteomes" id="UP000095209">
    <property type="component" value="Unassembled WGS sequence"/>
</dbReference>
<dbReference type="PANTHER" id="PTHR37817:SF1">
    <property type="entry name" value="N-ACETYLTRANSFERASE EIS"/>
    <property type="match status" value="1"/>
</dbReference>
<dbReference type="CDD" id="cd04301">
    <property type="entry name" value="NAT_SF"/>
    <property type="match status" value="1"/>
</dbReference>
<dbReference type="Pfam" id="PF13527">
    <property type="entry name" value="Acetyltransf_9"/>
    <property type="match status" value="1"/>
</dbReference>
<evidence type="ECO:0000259" key="1">
    <source>
        <dbReference type="PROSITE" id="PS51186"/>
    </source>
</evidence>
<dbReference type="SUPFAM" id="SSF55718">
    <property type="entry name" value="SCP-like"/>
    <property type="match status" value="1"/>
</dbReference>
<protein>
    <recommendedName>
        <fullName evidence="1">N-acetyltransferase domain-containing protein</fullName>
    </recommendedName>
</protein>
<keyword evidence="3" id="KW-1185">Reference proteome</keyword>
<dbReference type="Pfam" id="PF17668">
    <property type="entry name" value="Acetyltransf_17"/>
    <property type="match status" value="1"/>
</dbReference>
<dbReference type="SUPFAM" id="SSF55729">
    <property type="entry name" value="Acyl-CoA N-acyltransferases (Nat)"/>
    <property type="match status" value="1"/>
</dbReference>